<name>A0A0F9HH21_9ZZZZ</name>
<protein>
    <recommendedName>
        <fullName evidence="1">Imm-5-like domain-containing protein</fullName>
    </recommendedName>
</protein>
<organism evidence="2">
    <name type="scientific">marine sediment metagenome</name>
    <dbReference type="NCBI Taxonomy" id="412755"/>
    <lineage>
        <taxon>unclassified sequences</taxon>
        <taxon>metagenomes</taxon>
        <taxon>ecological metagenomes</taxon>
    </lineage>
</organism>
<feature type="non-terminal residue" evidence="2">
    <location>
        <position position="222"/>
    </location>
</feature>
<feature type="domain" description="Imm-5-like" evidence="1">
    <location>
        <begin position="96"/>
        <end position="177"/>
    </location>
</feature>
<dbReference type="EMBL" id="LAZR01015081">
    <property type="protein sequence ID" value="KKM14731.1"/>
    <property type="molecule type" value="Genomic_DNA"/>
</dbReference>
<dbReference type="Pfam" id="PF21805">
    <property type="entry name" value="Imm5_like"/>
    <property type="match status" value="1"/>
</dbReference>
<sequence>MLFKVLNTDGSAIHGKGKWNLPKNGTPGEWMPPIEGKLIACERGYHLCSANNLIVWLGPAIYIVKARGDILTSKDKLVVREARLIRRLNAWTEKSARLFACECAEHVLPIFETERPDDKRPRKAIAVTRRYVHGKATKNEMTAAAGAAWAAAGAAWAAAGAAWAAAWAARAAAWAAGDAAWAAGDARAAGDAAWAAAWAARAAAWAAGDARAAGAARAAGDA</sequence>
<comment type="caution">
    <text evidence="2">The sequence shown here is derived from an EMBL/GenBank/DDBJ whole genome shotgun (WGS) entry which is preliminary data.</text>
</comment>
<proteinExistence type="predicted"/>
<evidence type="ECO:0000259" key="1">
    <source>
        <dbReference type="Pfam" id="PF21805"/>
    </source>
</evidence>
<evidence type="ECO:0000313" key="2">
    <source>
        <dbReference type="EMBL" id="KKM14731.1"/>
    </source>
</evidence>
<gene>
    <name evidence="2" type="ORF">LCGC14_1703260</name>
</gene>
<accession>A0A0F9HH21</accession>
<reference evidence="2" key="1">
    <citation type="journal article" date="2015" name="Nature">
        <title>Complex archaea that bridge the gap between prokaryotes and eukaryotes.</title>
        <authorList>
            <person name="Spang A."/>
            <person name="Saw J.H."/>
            <person name="Jorgensen S.L."/>
            <person name="Zaremba-Niedzwiedzka K."/>
            <person name="Martijn J."/>
            <person name="Lind A.E."/>
            <person name="van Eijk R."/>
            <person name="Schleper C."/>
            <person name="Guy L."/>
            <person name="Ettema T.J."/>
        </authorList>
    </citation>
    <scope>NUCLEOTIDE SEQUENCE</scope>
</reference>
<dbReference type="AlphaFoldDB" id="A0A0F9HH21"/>
<dbReference type="InterPro" id="IPR048667">
    <property type="entry name" value="Imm5-like"/>
</dbReference>